<evidence type="ECO:0008006" key="3">
    <source>
        <dbReference type="Google" id="ProtNLM"/>
    </source>
</evidence>
<accession>A0A1I4BGC1</accession>
<name>A0A1I4BGC1_9EURY</name>
<dbReference type="Proteomes" id="UP000199607">
    <property type="component" value="Unassembled WGS sequence"/>
</dbReference>
<keyword evidence="2" id="KW-1185">Reference proteome</keyword>
<sequence length="143" mass="15608">MKRRALLSLGAGSIVGIAGCSALNLNEDTTLAFIELRNRTEESQTLDVLVRRDGELVHWSKYTLPSSRTTDDGAHTIIPSERILADEYDGCTPGVYMIDLRLGEGQRYSVERTAADRGQGIWMSLEPDGSITDGIHATGDSHC</sequence>
<reference evidence="2" key="1">
    <citation type="submission" date="2016-10" db="EMBL/GenBank/DDBJ databases">
        <authorList>
            <person name="Varghese N."/>
            <person name="Submissions S."/>
        </authorList>
    </citation>
    <scope>NUCLEOTIDE SEQUENCE [LARGE SCALE GENOMIC DNA]</scope>
    <source>
        <strain evidence="2">CGMCC 1.7738</strain>
    </source>
</reference>
<dbReference type="AlphaFoldDB" id="A0A1I4BGC1"/>
<protein>
    <recommendedName>
        <fullName evidence="3">Lipoprotein</fullName>
    </recommendedName>
</protein>
<evidence type="ECO:0000313" key="1">
    <source>
        <dbReference type="EMBL" id="SFK67059.1"/>
    </source>
</evidence>
<organism evidence="1 2">
    <name type="scientific">Halogranum rubrum</name>
    <dbReference type="NCBI Taxonomy" id="553466"/>
    <lineage>
        <taxon>Archaea</taxon>
        <taxon>Methanobacteriati</taxon>
        <taxon>Methanobacteriota</taxon>
        <taxon>Stenosarchaea group</taxon>
        <taxon>Halobacteria</taxon>
        <taxon>Halobacteriales</taxon>
        <taxon>Haloferacaceae</taxon>
    </lineage>
</organism>
<dbReference type="EMBL" id="FOTC01000001">
    <property type="protein sequence ID" value="SFK67059.1"/>
    <property type="molecule type" value="Genomic_DNA"/>
</dbReference>
<gene>
    <name evidence="1" type="ORF">SAMN04487950_0502</name>
</gene>
<proteinExistence type="predicted"/>
<evidence type="ECO:0000313" key="2">
    <source>
        <dbReference type="Proteomes" id="UP000199607"/>
    </source>
</evidence>
<dbReference type="PROSITE" id="PS51257">
    <property type="entry name" value="PROKAR_LIPOPROTEIN"/>
    <property type="match status" value="1"/>
</dbReference>